<dbReference type="AlphaFoldDB" id="A0A264VWW7"/>
<gene>
    <name evidence="9" type="ORF">CHI95_03935</name>
    <name evidence="7" type="ORF">KYI77_00435</name>
    <name evidence="8" type="ORF">OGX73_05955</name>
</gene>
<dbReference type="PANTHER" id="PTHR33420:SF3">
    <property type="entry name" value="FIMBRIAL SUBUNIT ELFA"/>
    <property type="match status" value="1"/>
</dbReference>
<reference evidence="7" key="2">
    <citation type="submission" date="2021-07" db="EMBL/GenBank/DDBJ databases">
        <authorList>
            <person name="Stanton E."/>
        </authorList>
    </citation>
    <scope>NUCLEOTIDE SEQUENCE</scope>
    <source>
        <strain evidence="7">2021EL-01139</strain>
    </source>
</reference>
<evidence type="ECO:0000256" key="2">
    <source>
        <dbReference type="ARBA" id="ARBA00006671"/>
    </source>
</evidence>
<reference evidence="8" key="3">
    <citation type="submission" date="2022-10" db="EMBL/GenBank/DDBJ databases">
        <title>Bacterial isolates recovered from the One Health project in Brazil.</title>
        <authorList>
            <person name="Valiatti T.B."/>
            <person name="Santos F."/>
            <person name="Cayo R."/>
            <person name="Gales A.C."/>
        </authorList>
    </citation>
    <scope>NUCLEOTIDE SEQUENCE</scope>
    <source>
        <strain evidence="8">PVR188</strain>
    </source>
</reference>
<dbReference type="EMBL" id="JAOWIN010000003">
    <property type="protein sequence ID" value="MDI9092161.1"/>
    <property type="molecule type" value="Genomic_DNA"/>
</dbReference>
<dbReference type="EMBL" id="NOWC01000003">
    <property type="protein sequence ID" value="OZS75868.1"/>
    <property type="molecule type" value="Genomic_DNA"/>
</dbReference>
<comment type="subcellular location">
    <subcellularLocation>
        <location evidence="1">Fimbrium</location>
    </subcellularLocation>
</comment>
<dbReference type="SUPFAM" id="SSF49401">
    <property type="entry name" value="Bacterial adhesins"/>
    <property type="match status" value="1"/>
</dbReference>
<evidence type="ECO:0000313" key="9">
    <source>
        <dbReference type="EMBL" id="OZS75868.1"/>
    </source>
</evidence>
<evidence type="ECO:0000256" key="4">
    <source>
        <dbReference type="ARBA" id="ARBA00023263"/>
    </source>
</evidence>
<evidence type="ECO:0000256" key="3">
    <source>
        <dbReference type="ARBA" id="ARBA00022729"/>
    </source>
</evidence>
<dbReference type="Gene3D" id="2.60.40.1090">
    <property type="entry name" value="Fimbrial-type adhesion domain"/>
    <property type="match status" value="1"/>
</dbReference>
<feature type="domain" description="Fimbrial-type adhesion" evidence="6">
    <location>
        <begin position="194"/>
        <end position="326"/>
    </location>
</feature>
<accession>A0A264VWW7</accession>
<dbReference type="Proteomes" id="UP001155882">
    <property type="component" value="Unassembled WGS sequence"/>
</dbReference>
<evidence type="ECO:0000313" key="10">
    <source>
        <dbReference type="Proteomes" id="UP000216001"/>
    </source>
</evidence>
<evidence type="ECO:0000256" key="5">
    <source>
        <dbReference type="SAM" id="SignalP"/>
    </source>
</evidence>
<evidence type="ECO:0000259" key="6">
    <source>
        <dbReference type="Pfam" id="PF00419"/>
    </source>
</evidence>
<dbReference type="InterPro" id="IPR008966">
    <property type="entry name" value="Adhesion_dom_sf"/>
</dbReference>
<comment type="caution">
    <text evidence="9">The sequence shown here is derived from an EMBL/GenBank/DDBJ whole genome shotgun (WGS) entry which is preliminary data.</text>
</comment>
<dbReference type="Proteomes" id="UP001159001">
    <property type="component" value="Unassembled WGS sequence"/>
</dbReference>
<dbReference type="Gene3D" id="2.60.40.3310">
    <property type="match status" value="1"/>
</dbReference>
<proteinExistence type="inferred from homology"/>
<feature type="signal peptide" evidence="5">
    <location>
        <begin position="1"/>
        <end position="22"/>
    </location>
</feature>
<dbReference type="InterPro" id="IPR000259">
    <property type="entry name" value="Adhesion_dom_fimbrial"/>
</dbReference>
<evidence type="ECO:0000313" key="8">
    <source>
        <dbReference type="EMBL" id="MDI9092161.1"/>
    </source>
</evidence>
<name>A0A264VWW7_PRORE</name>
<dbReference type="Pfam" id="PF00419">
    <property type="entry name" value="Fimbrial"/>
    <property type="match status" value="1"/>
</dbReference>
<dbReference type="InterPro" id="IPR036937">
    <property type="entry name" value="Adhesion_dom_fimbrial_sf"/>
</dbReference>
<dbReference type="Proteomes" id="UP000216001">
    <property type="component" value="Unassembled WGS sequence"/>
</dbReference>
<dbReference type="EMBL" id="JAHWLI010000001">
    <property type="protein sequence ID" value="MBW3114931.1"/>
    <property type="molecule type" value="Genomic_DNA"/>
</dbReference>
<dbReference type="GO" id="GO:0043709">
    <property type="term" value="P:cell adhesion involved in single-species biofilm formation"/>
    <property type="evidence" value="ECO:0007669"/>
    <property type="project" value="TreeGrafter"/>
</dbReference>
<keyword evidence="4" id="KW-0281">Fimbrium</keyword>
<keyword evidence="3 5" id="KW-0732">Signal</keyword>
<sequence>MKKLIVNSVLAVGCLYTGYVSAACNQNPQFKNRITTLPSETIYLQYDDDSTKEIYHKVMSMGSAANATTSNGDQCGYSTIYGQYSNGWSQGTDGYANTNIARVSIHISIPAAGINSAFNWKRSLPYNKAYLAWASPGGISWAVRLRKDGRVIQSGDLKSGNLAELYQTNSLPSYSRWSFSTLRVPVNFKIVVLSCTLKNTVPTINLGDWYDTQFPTVGSTSSEVDIPITLNCLAGTNIKATVVGTSGVINASQGHIGLSGTDKATGIAIQLVDANKNPIPLGSKQTIKSNVAAGEHIFGWKARYIKTADKVTPGSANGTVTINVLYE</sequence>
<dbReference type="PROSITE" id="PS51257">
    <property type="entry name" value="PROKAR_LIPOPROTEIN"/>
    <property type="match status" value="1"/>
</dbReference>
<protein>
    <submittedName>
        <fullName evidence="7">Fimbrial protein</fullName>
    </submittedName>
</protein>
<evidence type="ECO:0000256" key="1">
    <source>
        <dbReference type="ARBA" id="ARBA00004561"/>
    </source>
</evidence>
<dbReference type="RefSeq" id="WP_094960813.1">
    <property type="nucleotide sequence ID" value="NZ_AP022373.1"/>
</dbReference>
<reference evidence="9 10" key="1">
    <citation type="submission" date="2017-07" db="EMBL/GenBank/DDBJ databases">
        <title>blaIMP-27 on transferable plasmids in Proteus mirabilis and Providencia rettgeri.</title>
        <authorList>
            <person name="Potter R."/>
        </authorList>
    </citation>
    <scope>NUCLEOTIDE SEQUENCE [LARGE SCALE GENOMIC DNA]</scope>
    <source>
        <strain evidence="9 10">PR1</strain>
    </source>
</reference>
<comment type="similarity">
    <text evidence="2">Belongs to the fimbrial protein family.</text>
</comment>
<organism evidence="9 10">
    <name type="scientific">Providencia rettgeri</name>
    <dbReference type="NCBI Taxonomy" id="587"/>
    <lineage>
        <taxon>Bacteria</taxon>
        <taxon>Pseudomonadati</taxon>
        <taxon>Pseudomonadota</taxon>
        <taxon>Gammaproteobacteria</taxon>
        <taxon>Enterobacterales</taxon>
        <taxon>Morganellaceae</taxon>
        <taxon>Providencia</taxon>
    </lineage>
</organism>
<feature type="chain" id="PRO_5011915177" evidence="5">
    <location>
        <begin position="23"/>
        <end position="327"/>
    </location>
</feature>
<dbReference type="PANTHER" id="PTHR33420">
    <property type="entry name" value="FIMBRIAL SUBUNIT ELFA-RELATED"/>
    <property type="match status" value="1"/>
</dbReference>
<evidence type="ECO:0000313" key="7">
    <source>
        <dbReference type="EMBL" id="MBW3114931.1"/>
    </source>
</evidence>
<dbReference type="GO" id="GO:0009289">
    <property type="term" value="C:pilus"/>
    <property type="evidence" value="ECO:0007669"/>
    <property type="project" value="UniProtKB-SubCell"/>
</dbReference>
<dbReference type="InterPro" id="IPR050263">
    <property type="entry name" value="Bact_Fimbrial_Adh_Pro"/>
</dbReference>